<dbReference type="Pfam" id="PF19493">
    <property type="entry name" value="Trypco1"/>
    <property type="match status" value="1"/>
</dbReference>
<dbReference type="EMBL" id="JARAWN010000008">
    <property type="protein sequence ID" value="MDX3128705.1"/>
    <property type="molecule type" value="Genomic_DNA"/>
</dbReference>
<accession>A0AAJ2PJJ1</accession>
<evidence type="ECO:0000259" key="1">
    <source>
        <dbReference type="Pfam" id="PF19493"/>
    </source>
</evidence>
<dbReference type="InterPro" id="IPR045794">
    <property type="entry name" value="Trypco1"/>
</dbReference>
<gene>
    <name evidence="2" type="ORF">PV367_02565</name>
</gene>
<proteinExistence type="predicted"/>
<reference evidence="2" key="1">
    <citation type="journal article" date="2023" name="Microb. Genom.">
        <title>Mesoterricola silvestris gen. nov., sp. nov., Mesoterricola sediminis sp. nov., Geothrix oryzae sp. nov., Geothrix edaphica sp. nov., Geothrix rubra sp. nov., and Geothrix limicola sp. nov., six novel members of Acidobacteriota isolated from soils.</title>
        <authorList>
            <person name="Weisberg A.J."/>
            <person name="Pearce E."/>
            <person name="Kramer C.G."/>
            <person name="Chang J.H."/>
            <person name="Clarke C.R."/>
        </authorList>
    </citation>
    <scope>NUCLEOTIDE SEQUENCE</scope>
    <source>
        <strain evidence="2">ND06-05F</strain>
    </source>
</reference>
<evidence type="ECO:0000313" key="2">
    <source>
        <dbReference type="EMBL" id="MDX3128705.1"/>
    </source>
</evidence>
<dbReference type="AlphaFoldDB" id="A0AAJ2PJJ1"/>
<organism evidence="2 3">
    <name type="scientific">Streptomyces europaeiscabiei</name>
    <dbReference type="NCBI Taxonomy" id="146819"/>
    <lineage>
        <taxon>Bacteria</taxon>
        <taxon>Bacillati</taxon>
        <taxon>Actinomycetota</taxon>
        <taxon>Actinomycetes</taxon>
        <taxon>Kitasatosporales</taxon>
        <taxon>Streptomycetaceae</taxon>
        <taxon>Streptomyces</taxon>
    </lineage>
</organism>
<feature type="domain" description="Trypsin-co-occurring" evidence="1">
    <location>
        <begin position="12"/>
        <end position="104"/>
    </location>
</feature>
<dbReference type="NCBIfam" id="NF041216">
    <property type="entry name" value="CU044_2847_fam"/>
    <property type="match status" value="1"/>
</dbReference>
<name>A0AAJ2PJJ1_9ACTN</name>
<dbReference type="RefSeq" id="WP_319688999.1">
    <property type="nucleotide sequence ID" value="NZ_JARAWN010000008.1"/>
</dbReference>
<protein>
    <submittedName>
        <fullName evidence="2">CU044_2847 family protein</fullName>
    </submittedName>
</protein>
<dbReference type="Proteomes" id="UP001273589">
    <property type="component" value="Unassembled WGS sequence"/>
</dbReference>
<sequence>MTEPDIVASPKVLVQVVELESGREISWGSNVAETLRNRLNDIREAIRAGADSVSSSLGDLPRQNGWEVGEVSASFGITLTAEAGVILSKASTEATFEVTVTFRRSE</sequence>
<evidence type="ECO:0000313" key="3">
    <source>
        <dbReference type="Proteomes" id="UP001273589"/>
    </source>
</evidence>
<comment type="caution">
    <text evidence="2">The sequence shown here is derived from an EMBL/GenBank/DDBJ whole genome shotgun (WGS) entry which is preliminary data.</text>
</comment>